<proteinExistence type="predicted"/>
<dbReference type="RefSeq" id="WP_282215483.1">
    <property type="nucleotide sequence ID" value="NZ_BAAAUN010000001.1"/>
</dbReference>
<accession>A0ABY7XT82</accession>
<keyword evidence="2" id="KW-1185">Reference proteome</keyword>
<evidence type="ECO:0000313" key="2">
    <source>
        <dbReference type="Proteomes" id="UP001215097"/>
    </source>
</evidence>
<sequence length="160" mass="18767">MALSEPLGVRRFEPWWGSEAGWLYPLEREARQQYSSRLRRIERPSLLIYVADVPVTARPAPVRVRVEFHRYPTYLTYDLAPSNYPRVFADLGAASPHRMPDDSLCLFHPHDPVERRWTPDKGLNELLNLAARHLFAEDYWRNSNYHWPFDEAPHGLEEAA</sequence>
<organism evidence="1 2">
    <name type="scientific">Microbacterium luteolum</name>
    <name type="common">Aureobacterium luteolum</name>
    <dbReference type="NCBI Taxonomy" id="69367"/>
    <lineage>
        <taxon>Bacteria</taxon>
        <taxon>Bacillati</taxon>
        <taxon>Actinomycetota</taxon>
        <taxon>Actinomycetes</taxon>
        <taxon>Micrococcales</taxon>
        <taxon>Microbacteriaceae</taxon>
        <taxon>Microbacterium</taxon>
    </lineage>
</organism>
<evidence type="ECO:0008006" key="3">
    <source>
        <dbReference type="Google" id="ProtNLM"/>
    </source>
</evidence>
<evidence type="ECO:0000313" key="1">
    <source>
        <dbReference type="EMBL" id="WDM45314.1"/>
    </source>
</evidence>
<protein>
    <recommendedName>
        <fullName evidence="3">DUF402 domain-containing protein</fullName>
    </recommendedName>
</protein>
<dbReference type="EMBL" id="CP078075">
    <property type="protein sequence ID" value="WDM45314.1"/>
    <property type="molecule type" value="Genomic_DNA"/>
</dbReference>
<gene>
    <name evidence="1" type="ORF">KV395_19580</name>
</gene>
<reference evidence="1 2" key="1">
    <citation type="submission" date="2021-06" db="EMBL/GenBank/DDBJ databases">
        <title>Genome-based taxonomic framework of Microbacterium strains isolated from marine environment, the description of four new species and reclassification of four preexisting species.</title>
        <authorList>
            <person name="Lee S.D."/>
            <person name="Kim S.-M."/>
            <person name="Byeon Y.-S."/>
            <person name="Yang H.L."/>
            <person name="Kim I.S."/>
        </authorList>
    </citation>
    <scope>NUCLEOTIDE SEQUENCE [LARGE SCALE GENOMIC DNA]</scope>
    <source>
        <strain evidence="1 2">KACC 14465</strain>
    </source>
</reference>
<dbReference type="Proteomes" id="UP001215097">
    <property type="component" value="Chromosome"/>
</dbReference>
<name>A0ABY7XT82_MICLT</name>